<dbReference type="GO" id="GO:0009307">
    <property type="term" value="P:DNA restriction-modification system"/>
    <property type="evidence" value="ECO:0007669"/>
    <property type="project" value="UniProtKB-KW"/>
</dbReference>
<sequence>MSAIPVGYKQTEVGVIPEDWEVKPFTQVTDLITCGIAATPQYVHESRGFPFLSSTNVKEGRILWSGYKHICADLHRQLYRNNPPKNGDILYSRVGTFGEAAVVDVDFEFSVYVSLTLIKPGKPLDSLFLMQLLNSEAYKRRAKDQIYLGGGVGNLNVDVVRRYPIVVP</sequence>
<keyword evidence="3" id="KW-0238">DNA-binding</keyword>
<dbReference type="InterPro" id="IPR052021">
    <property type="entry name" value="Type-I_RS_S_subunit"/>
</dbReference>
<proteinExistence type="inferred from homology"/>
<reference evidence="5" key="1">
    <citation type="submission" date="2010-07" db="EMBL/GenBank/DDBJ databases">
        <authorList>
            <consortium name="CONSOLIDER consortium CSD2007-00005"/>
            <person name="Guazzaroni M.-E."/>
            <person name="Richter M."/>
            <person name="Garcia-Salamanca A."/>
            <person name="Yarza P."/>
            <person name="Ferrer M."/>
        </authorList>
    </citation>
    <scope>NUCLEOTIDE SEQUENCE</scope>
</reference>
<evidence type="ECO:0000313" key="5">
    <source>
        <dbReference type="EMBL" id="EFK95340.1"/>
    </source>
</evidence>
<protein>
    <submittedName>
        <fullName evidence="5">Type I restriction-modification enzyme</fullName>
    </submittedName>
</protein>
<comment type="similarity">
    <text evidence="1">Belongs to the type-I restriction system S methylase family.</text>
</comment>
<dbReference type="InterPro" id="IPR044946">
    <property type="entry name" value="Restrct_endonuc_typeI_TRD_sf"/>
</dbReference>
<accession>D9PM77</accession>
<dbReference type="Gene3D" id="3.90.220.20">
    <property type="entry name" value="DNA methylase specificity domains"/>
    <property type="match status" value="1"/>
</dbReference>
<organism evidence="5">
    <name type="scientific">sediment metagenome</name>
    <dbReference type="NCBI Taxonomy" id="749907"/>
    <lineage>
        <taxon>unclassified sequences</taxon>
        <taxon>metagenomes</taxon>
        <taxon>ecological metagenomes</taxon>
    </lineage>
</organism>
<dbReference type="InterPro" id="IPR000055">
    <property type="entry name" value="Restrct_endonuc_typeI_TRD"/>
</dbReference>
<evidence type="ECO:0000256" key="2">
    <source>
        <dbReference type="ARBA" id="ARBA00022747"/>
    </source>
</evidence>
<dbReference type="PANTHER" id="PTHR30408:SF12">
    <property type="entry name" value="TYPE I RESTRICTION ENZYME MJAVIII SPECIFICITY SUBUNIT"/>
    <property type="match status" value="1"/>
</dbReference>
<gene>
    <name evidence="5" type="ORF">LDC_2655</name>
</gene>
<evidence type="ECO:0000256" key="1">
    <source>
        <dbReference type="ARBA" id="ARBA00010923"/>
    </source>
</evidence>
<keyword evidence="2" id="KW-0680">Restriction system</keyword>
<feature type="non-terminal residue" evidence="5">
    <location>
        <position position="168"/>
    </location>
</feature>
<feature type="domain" description="Type I restriction modification DNA specificity" evidence="4">
    <location>
        <begin position="17"/>
        <end position="168"/>
    </location>
</feature>
<comment type="caution">
    <text evidence="5">The sequence shown here is derived from an EMBL/GenBank/DDBJ whole genome shotgun (WGS) entry which is preliminary data.</text>
</comment>
<dbReference type="SUPFAM" id="SSF116734">
    <property type="entry name" value="DNA methylase specificity domain"/>
    <property type="match status" value="1"/>
</dbReference>
<dbReference type="Pfam" id="PF01420">
    <property type="entry name" value="Methylase_S"/>
    <property type="match status" value="1"/>
</dbReference>
<reference evidence="5" key="2">
    <citation type="journal article" date="2011" name="Microb. Ecol.">
        <title>Taxonomic and Functional Metagenomic Profiling of the Microbial Community in the Anoxic Sediment of a Sub-saline Shallow Lake (Laguna de Carrizo, Central Spain).</title>
        <authorList>
            <person name="Ferrer M."/>
            <person name="Guazzaroni M.E."/>
            <person name="Richter M."/>
            <person name="Garcia-Salamanca A."/>
            <person name="Yarza P."/>
            <person name="Suarez-Suarez A."/>
            <person name="Solano J."/>
            <person name="Alcaide M."/>
            <person name="van Dillewijn P."/>
            <person name="Molina-Henares M.A."/>
            <person name="Lopez-Cortes N."/>
            <person name="Al-Ramahi Y."/>
            <person name="Guerrero C."/>
            <person name="Acosta A."/>
            <person name="de Eugenio L.I."/>
            <person name="Martinez V."/>
            <person name="Marques S."/>
            <person name="Rojo F."/>
            <person name="Santero E."/>
            <person name="Genilloud O."/>
            <person name="Perez-Perez J."/>
            <person name="Rossello-Mora R."/>
            <person name="Ramos J.L."/>
        </authorList>
    </citation>
    <scope>NUCLEOTIDE SEQUENCE</scope>
</reference>
<dbReference type="GO" id="GO:0003677">
    <property type="term" value="F:DNA binding"/>
    <property type="evidence" value="ECO:0007669"/>
    <property type="project" value="UniProtKB-KW"/>
</dbReference>
<name>D9PM77_9ZZZZ</name>
<evidence type="ECO:0000259" key="4">
    <source>
        <dbReference type="Pfam" id="PF01420"/>
    </source>
</evidence>
<dbReference type="PANTHER" id="PTHR30408">
    <property type="entry name" value="TYPE-1 RESTRICTION ENZYME ECOKI SPECIFICITY PROTEIN"/>
    <property type="match status" value="1"/>
</dbReference>
<dbReference type="EMBL" id="ADZX01000802">
    <property type="protein sequence ID" value="EFK95340.1"/>
    <property type="molecule type" value="Genomic_DNA"/>
</dbReference>
<dbReference type="AlphaFoldDB" id="D9PM77"/>
<evidence type="ECO:0000256" key="3">
    <source>
        <dbReference type="ARBA" id="ARBA00023125"/>
    </source>
</evidence>